<dbReference type="Pfam" id="PF01281">
    <property type="entry name" value="Ribosomal_L9_N"/>
    <property type="match status" value="1"/>
</dbReference>
<dbReference type="InterPro" id="IPR036935">
    <property type="entry name" value="Ribosomal_bL9_N_sf"/>
</dbReference>
<protein>
    <recommendedName>
        <fullName evidence="6 7">Large ribosomal subunit protein bL9</fullName>
    </recommendedName>
</protein>
<comment type="similarity">
    <text evidence="1 7">Belongs to the bacterial ribosomal protein bL9 family.</text>
</comment>
<dbReference type="PANTHER" id="PTHR21368">
    <property type="entry name" value="50S RIBOSOMAL PROTEIN L9"/>
    <property type="match status" value="1"/>
</dbReference>
<dbReference type="SUPFAM" id="SSF55658">
    <property type="entry name" value="L9 N-domain-like"/>
    <property type="match status" value="1"/>
</dbReference>
<dbReference type="SUPFAM" id="SSF55653">
    <property type="entry name" value="Ribosomal protein L9 C-domain"/>
    <property type="match status" value="1"/>
</dbReference>
<evidence type="ECO:0000256" key="6">
    <source>
        <dbReference type="ARBA" id="ARBA00035292"/>
    </source>
</evidence>
<dbReference type="Pfam" id="PF03948">
    <property type="entry name" value="Ribosomal_L9_C"/>
    <property type="match status" value="1"/>
</dbReference>
<dbReference type="InterPro" id="IPR020594">
    <property type="entry name" value="Ribosomal_bL9_bac/chp"/>
</dbReference>
<dbReference type="NCBIfam" id="TIGR00158">
    <property type="entry name" value="L9"/>
    <property type="match status" value="1"/>
</dbReference>
<dbReference type="InterPro" id="IPR020070">
    <property type="entry name" value="Ribosomal_bL9_N"/>
</dbReference>
<sequence length="179" mass="19978">MYDTQKNKKGKKIMEVILLQNVTNLGPMGEVVKVKNGYARNYLLPKKKALRANKENKILFESQRSVLEAANLEKKAKYEGISKDLAKKNFSLIRAAGDTGYLYGSVSSRDIADLLIEEGFDVNRGQINLKSPIKSVGIHNIMISLHADVSTTITLNVARSTEEMVKQDILGEHEEEILS</sequence>
<dbReference type="InterPro" id="IPR036791">
    <property type="entry name" value="Ribosomal_bL9_C_sf"/>
</dbReference>
<keyword evidence="2 7" id="KW-0699">rRNA-binding</keyword>
<reference evidence="9 10" key="1">
    <citation type="journal article" date="2013" name="Genome Announc.">
        <title>Complete Genome Sequence of a Chinese Strain of 'Candidatus Liberibacter asiaticus'.</title>
        <authorList>
            <person name="Lin H."/>
            <person name="Han C.S."/>
            <person name="Liu B."/>
            <person name="Lou B."/>
            <person name="Bai X."/>
            <person name="Deng C."/>
            <person name="Civerolo E.L."/>
            <person name="Gupta G."/>
        </authorList>
    </citation>
    <scope>NUCLEOTIDE SEQUENCE [LARGE SCALE GENOMIC DNA]</scope>
    <source>
        <strain evidence="10">gxpsy</strain>
    </source>
</reference>
<dbReference type="GO" id="GO:0005840">
    <property type="term" value="C:ribosome"/>
    <property type="evidence" value="ECO:0007669"/>
    <property type="project" value="UniProtKB-KW"/>
</dbReference>
<keyword evidence="3 7" id="KW-0694">RNA-binding</keyword>
<dbReference type="EMBL" id="CP004005">
    <property type="protein sequence ID" value="AGH16571.1"/>
    <property type="molecule type" value="Genomic_DNA"/>
</dbReference>
<dbReference type="PROSITE" id="PS00651">
    <property type="entry name" value="RIBOSOMAL_L9"/>
    <property type="match status" value="1"/>
</dbReference>
<dbReference type="Proteomes" id="UP000011820">
    <property type="component" value="Chromosome"/>
</dbReference>
<evidence type="ECO:0000256" key="5">
    <source>
        <dbReference type="ARBA" id="ARBA00023274"/>
    </source>
</evidence>
<dbReference type="InterPro" id="IPR020069">
    <property type="entry name" value="Ribosomal_bL9_C"/>
</dbReference>
<proteinExistence type="inferred from homology"/>
<comment type="function">
    <text evidence="7">Binds to the 23S rRNA.</text>
</comment>
<keyword evidence="4 7" id="KW-0689">Ribosomal protein</keyword>
<gene>
    <name evidence="7" type="primary">rplI</name>
    <name evidence="9" type="ORF">WSI_00995</name>
</gene>
<feature type="domain" description="Ribosomal protein L9" evidence="8">
    <location>
        <begin position="26"/>
        <end position="53"/>
    </location>
</feature>
<evidence type="ECO:0000256" key="2">
    <source>
        <dbReference type="ARBA" id="ARBA00022730"/>
    </source>
</evidence>
<evidence type="ECO:0000313" key="9">
    <source>
        <dbReference type="EMBL" id="AGH16571.1"/>
    </source>
</evidence>
<evidence type="ECO:0000259" key="8">
    <source>
        <dbReference type="PROSITE" id="PS00651"/>
    </source>
</evidence>
<evidence type="ECO:0000313" key="10">
    <source>
        <dbReference type="Proteomes" id="UP000011820"/>
    </source>
</evidence>
<dbReference type="InterPro" id="IPR000244">
    <property type="entry name" value="Ribosomal_bL9"/>
</dbReference>
<keyword evidence="10" id="KW-1185">Reference proteome</keyword>
<organism evidence="9 10">
    <name type="scientific">Candidatus Liberibacter asiaticus str. gxpsy</name>
    <dbReference type="NCBI Taxonomy" id="1174529"/>
    <lineage>
        <taxon>Bacteria</taxon>
        <taxon>Pseudomonadati</taxon>
        <taxon>Pseudomonadota</taxon>
        <taxon>Alphaproteobacteria</taxon>
        <taxon>Hyphomicrobiales</taxon>
        <taxon>Rhizobiaceae</taxon>
        <taxon>Liberibacter</taxon>
    </lineage>
</organism>
<dbReference type="Gene3D" id="3.40.5.10">
    <property type="entry name" value="Ribosomal protein L9, N-terminal domain"/>
    <property type="match status" value="1"/>
</dbReference>
<dbReference type="Gene3D" id="3.10.430.100">
    <property type="entry name" value="Ribosomal protein L9, C-terminal domain"/>
    <property type="match status" value="1"/>
</dbReference>
<evidence type="ECO:0000256" key="3">
    <source>
        <dbReference type="ARBA" id="ARBA00022884"/>
    </source>
</evidence>
<evidence type="ECO:0000256" key="1">
    <source>
        <dbReference type="ARBA" id="ARBA00010605"/>
    </source>
</evidence>
<name>A0ABM5NET9_LIBAS</name>
<keyword evidence="5 7" id="KW-0687">Ribonucleoprotein</keyword>
<evidence type="ECO:0000256" key="7">
    <source>
        <dbReference type="HAMAP-Rule" id="MF_00503"/>
    </source>
</evidence>
<dbReference type="InterPro" id="IPR009027">
    <property type="entry name" value="Ribosomal_bL9/RNase_H1_N"/>
</dbReference>
<dbReference type="HAMAP" id="MF_00503">
    <property type="entry name" value="Ribosomal_bL9"/>
    <property type="match status" value="1"/>
</dbReference>
<evidence type="ECO:0000256" key="4">
    <source>
        <dbReference type="ARBA" id="ARBA00022980"/>
    </source>
</evidence>
<accession>A0ABM5NET9</accession>